<evidence type="ECO:0000256" key="1">
    <source>
        <dbReference type="SAM" id="Phobius"/>
    </source>
</evidence>
<evidence type="ECO:0000313" key="5">
    <source>
        <dbReference type="Proteomes" id="UP001143486"/>
    </source>
</evidence>
<dbReference type="AlphaFoldDB" id="A0A9W6INM7"/>
<reference evidence="4" key="1">
    <citation type="journal article" date="2014" name="Int. J. Syst. Evol. Microbiol.">
        <title>Complete genome sequence of Corynebacterium casei LMG S-19264T (=DSM 44701T), isolated from a smear-ripened cheese.</title>
        <authorList>
            <consortium name="US DOE Joint Genome Institute (JGI-PGF)"/>
            <person name="Walter F."/>
            <person name="Albersmeier A."/>
            <person name="Kalinowski J."/>
            <person name="Ruckert C."/>
        </authorList>
    </citation>
    <scope>NUCLEOTIDE SEQUENCE</scope>
    <source>
        <strain evidence="4">VKM B-1513</strain>
    </source>
</reference>
<dbReference type="EMBL" id="BSFE01000005">
    <property type="protein sequence ID" value="GLK52524.1"/>
    <property type="molecule type" value="Genomic_DNA"/>
</dbReference>
<organism evidence="4 5">
    <name type="scientific">Maricaulis virginensis</name>
    <dbReference type="NCBI Taxonomy" id="144022"/>
    <lineage>
        <taxon>Bacteria</taxon>
        <taxon>Pseudomonadati</taxon>
        <taxon>Pseudomonadota</taxon>
        <taxon>Alphaproteobacteria</taxon>
        <taxon>Maricaulales</taxon>
        <taxon>Maricaulaceae</taxon>
        <taxon>Maricaulis</taxon>
    </lineage>
</organism>
<dbReference type="Gene3D" id="2.60.120.1440">
    <property type="match status" value="1"/>
</dbReference>
<evidence type="ECO:0000259" key="2">
    <source>
        <dbReference type="Pfam" id="PF04773"/>
    </source>
</evidence>
<dbReference type="Pfam" id="PF04773">
    <property type="entry name" value="FecR"/>
    <property type="match status" value="1"/>
</dbReference>
<feature type="domain" description="Protein FecR C-terminal" evidence="3">
    <location>
        <begin position="271"/>
        <end position="338"/>
    </location>
</feature>
<dbReference type="InterPro" id="IPR006860">
    <property type="entry name" value="FecR"/>
</dbReference>
<dbReference type="Gene3D" id="3.55.50.30">
    <property type="match status" value="1"/>
</dbReference>
<comment type="caution">
    <text evidence="4">The sequence shown here is derived from an EMBL/GenBank/DDBJ whole genome shotgun (WGS) entry which is preliminary data.</text>
</comment>
<accession>A0A9W6INM7</accession>
<feature type="transmembrane region" description="Helical" evidence="1">
    <location>
        <begin position="89"/>
        <end position="110"/>
    </location>
</feature>
<evidence type="ECO:0000313" key="4">
    <source>
        <dbReference type="EMBL" id="GLK52524.1"/>
    </source>
</evidence>
<proteinExistence type="predicted"/>
<dbReference type="PIRSF" id="PIRSF018266">
    <property type="entry name" value="FecR"/>
    <property type="match status" value="1"/>
</dbReference>
<dbReference type="InterPro" id="IPR032508">
    <property type="entry name" value="FecR_C"/>
</dbReference>
<feature type="domain" description="FecR protein" evidence="2">
    <location>
        <begin position="133"/>
        <end position="226"/>
    </location>
</feature>
<dbReference type="PANTHER" id="PTHR30273">
    <property type="entry name" value="PERIPLASMIC SIGNAL SENSOR AND SIGMA FACTOR ACTIVATOR FECR-RELATED"/>
    <property type="match status" value="1"/>
</dbReference>
<keyword evidence="1" id="KW-0472">Membrane</keyword>
<protein>
    <submittedName>
        <fullName evidence="4">Peptide ABC transporter substrate-binding protein</fullName>
    </submittedName>
</protein>
<dbReference type="RefSeq" id="WP_271186891.1">
    <property type="nucleotide sequence ID" value="NZ_BSFE01000005.1"/>
</dbReference>
<gene>
    <name evidence="4" type="ORF">GCM10017621_20320</name>
</gene>
<keyword evidence="1" id="KW-0812">Transmembrane</keyword>
<keyword evidence="5" id="KW-1185">Reference proteome</keyword>
<evidence type="ECO:0000259" key="3">
    <source>
        <dbReference type="Pfam" id="PF16344"/>
    </source>
</evidence>
<dbReference type="InterPro" id="IPR012373">
    <property type="entry name" value="Ferrdict_sens_TM"/>
</dbReference>
<dbReference type="Proteomes" id="UP001143486">
    <property type="component" value="Unassembled WGS sequence"/>
</dbReference>
<reference evidence="4" key="2">
    <citation type="submission" date="2023-01" db="EMBL/GenBank/DDBJ databases">
        <authorList>
            <person name="Sun Q."/>
            <person name="Evtushenko L."/>
        </authorList>
    </citation>
    <scope>NUCLEOTIDE SEQUENCE</scope>
    <source>
        <strain evidence="4">VKM B-1513</strain>
    </source>
</reference>
<keyword evidence="1" id="KW-1133">Transmembrane helix</keyword>
<dbReference type="Pfam" id="PF16344">
    <property type="entry name" value="FecR_C"/>
    <property type="match status" value="1"/>
</dbReference>
<name>A0A9W6INM7_9PROT</name>
<sequence length="348" mass="36876">MPADRDMNIFDTASVWAERLLAERALDAAAEAELEAWLQADPQHQAALNACLELEGMIDAAHGSDWADGLIAATEAELAAEEAPGRPAWIVPAVIGMAAMLALAIALPVWTGMLGGDRATDSDAPVQLAALETFSTARGDRQEIALPDGSVMTLNTGSRVTTAFAADERRVVLEAGEALFEVSHDPSRPFIVEAGGHEVRAVGTAFNVYSRDDGRTVVTVVEGLVQTRVESGPASAALLRAGDQVELVPGEPAPEPARVDVVAATAWRQGRLVFDGRRLSEVVSEFRRYNDLDIAFADGQLGELQISGSFDPSDSEAFLAALSATESVRIERVGDGIRIHASEGNIQP</sequence>
<dbReference type="PANTHER" id="PTHR30273:SF2">
    <property type="entry name" value="PROTEIN FECR"/>
    <property type="match status" value="1"/>
</dbReference>
<dbReference type="GO" id="GO:0016989">
    <property type="term" value="F:sigma factor antagonist activity"/>
    <property type="evidence" value="ECO:0007669"/>
    <property type="project" value="TreeGrafter"/>
</dbReference>